<dbReference type="Gramene" id="PGSC0003DMT400088858">
    <property type="protein sequence ID" value="PGSC0003DMT400088858"/>
    <property type="gene ID" value="PGSC0003DMG400038429"/>
</dbReference>
<protein>
    <submittedName>
        <fullName evidence="1">Uncharacterized protein</fullName>
    </submittedName>
</protein>
<reference evidence="1" key="2">
    <citation type="submission" date="2015-06" db="UniProtKB">
        <authorList>
            <consortium name="EnsemblPlants"/>
        </authorList>
    </citation>
    <scope>IDENTIFICATION</scope>
    <source>
        <strain evidence="1">DM1-3 516 R44</strain>
    </source>
</reference>
<dbReference type="HOGENOM" id="CLU_1716468_0_0_1"/>
<dbReference type="Proteomes" id="UP000011115">
    <property type="component" value="Unassembled WGS sequence"/>
</dbReference>
<dbReference type="PaxDb" id="4113-PGSC0003DMT400088858"/>
<accession>M1DGW0</accession>
<evidence type="ECO:0000313" key="1">
    <source>
        <dbReference type="EnsemblPlants" id="PGSC0003DMT400088858"/>
    </source>
</evidence>
<sequence>MFLQFIPAFSSYCIFLELSSIRNQFSVFSGRVCSSLPPYQLVLSSFEDECSQGEDNVTPQIREGKKFQIFRSYRCHRQKPPMDRQSINGSSISSVDGPANFQFHTSNFSLQSRTTVDQYGPSVDSRPVSQLRRWTSQLSVSDPKFQPSIANDG</sequence>
<organism evidence="1 2">
    <name type="scientific">Solanum tuberosum</name>
    <name type="common">Potato</name>
    <dbReference type="NCBI Taxonomy" id="4113"/>
    <lineage>
        <taxon>Eukaryota</taxon>
        <taxon>Viridiplantae</taxon>
        <taxon>Streptophyta</taxon>
        <taxon>Embryophyta</taxon>
        <taxon>Tracheophyta</taxon>
        <taxon>Spermatophyta</taxon>
        <taxon>Magnoliopsida</taxon>
        <taxon>eudicotyledons</taxon>
        <taxon>Gunneridae</taxon>
        <taxon>Pentapetalae</taxon>
        <taxon>asterids</taxon>
        <taxon>lamiids</taxon>
        <taxon>Solanales</taxon>
        <taxon>Solanaceae</taxon>
        <taxon>Solanoideae</taxon>
        <taxon>Solaneae</taxon>
        <taxon>Solanum</taxon>
    </lineage>
</organism>
<dbReference type="AlphaFoldDB" id="M1DGW0"/>
<proteinExistence type="predicted"/>
<dbReference type="EnsemblPlants" id="PGSC0003DMT400088858">
    <property type="protein sequence ID" value="PGSC0003DMT400088858"/>
    <property type="gene ID" value="PGSC0003DMG400038429"/>
</dbReference>
<reference evidence="2" key="1">
    <citation type="journal article" date="2011" name="Nature">
        <title>Genome sequence and analysis of the tuber crop potato.</title>
        <authorList>
            <consortium name="The Potato Genome Sequencing Consortium"/>
        </authorList>
    </citation>
    <scope>NUCLEOTIDE SEQUENCE [LARGE SCALE GENOMIC DNA]</scope>
    <source>
        <strain evidence="2">cv. DM1-3 516 R44</strain>
    </source>
</reference>
<evidence type="ECO:0000313" key="2">
    <source>
        <dbReference type="Proteomes" id="UP000011115"/>
    </source>
</evidence>
<dbReference type="InParanoid" id="M1DGW0"/>
<keyword evidence="2" id="KW-1185">Reference proteome</keyword>
<name>M1DGW0_SOLTU</name>